<keyword evidence="2" id="KW-1185">Reference proteome</keyword>
<dbReference type="AlphaFoldDB" id="V8PGQ4"/>
<dbReference type="Proteomes" id="UP000018936">
    <property type="component" value="Unassembled WGS sequence"/>
</dbReference>
<dbReference type="EMBL" id="AZIM01000047">
    <property type="protein sequence ID" value="ETE73749.1"/>
    <property type="molecule type" value="Genomic_DNA"/>
</dbReference>
<sequence length="90" mass="10557">MVSPKFRHYMVRITTKKNAFFRTALEIVCIKDIHKVKSCIIMQALNEKIKKNKLQPGSPVKEEHEDFIIHCLEALVIHSCHKRYKLPGQK</sequence>
<comment type="caution">
    <text evidence="1">The sequence shown here is derived from an EMBL/GenBank/DDBJ whole genome shotgun (WGS) entry which is preliminary data.</text>
</comment>
<feature type="non-terminal residue" evidence="1">
    <location>
        <position position="1"/>
    </location>
</feature>
<proteinExistence type="predicted"/>
<gene>
    <name evidence="1" type="ORF">L345_00424</name>
</gene>
<organism evidence="1 2">
    <name type="scientific">Ophiophagus hannah</name>
    <name type="common">King cobra</name>
    <name type="synonym">Naja hannah</name>
    <dbReference type="NCBI Taxonomy" id="8665"/>
    <lineage>
        <taxon>Eukaryota</taxon>
        <taxon>Metazoa</taxon>
        <taxon>Chordata</taxon>
        <taxon>Craniata</taxon>
        <taxon>Vertebrata</taxon>
        <taxon>Euteleostomi</taxon>
        <taxon>Lepidosauria</taxon>
        <taxon>Squamata</taxon>
        <taxon>Bifurcata</taxon>
        <taxon>Unidentata</taxon>
        <taxon>Episquamata</taxon>
        <taxon>Toxicofera</taxon>
        <taxon>Serpentes</taxon>
        <taxon>Colubroidea</taxon>
        <taxon>Elapidae</taxon>
        <taxon>Elapinae</taxon>
        <taxon>Ophiophagus</taxon>
    </lineage>
</organism>
<protein>
    <submittedName>
        <fullName evidence="1">Uncharacterized protein</fullName>
    </submittedName>
</protein>
<name>V8PGQ4_OPHHA</name>
<reference evidence="1 2" key="1">
    <citation type="journal article" date="2013" name="Proc. Natl. Acad. Sci. U.S.A.">
        <title>The king cobra genome reveals dynamic gene evolution and adaptation in the snake venom system.</title>
        <authorList>
            <person name="Vonk F.J."/>
            <person name="Casewell N.R."/>
            <person name="Henkel C.V."/>
            <person name="Heimberg A.M."/>
            <person name="Jansen H.J."/>
            <person name="McCleary R.J."/>
            <person name="Kerkkamp H.M."/>
            <person name="Vos R.A."/>
            <person name="Guerreiro I."/>
            <person name="Calvete J.J."/>
            <person name="Wuster W."/>
            <person name="Woods A.E."/>
            <person name="Logan J.M."/>
            <person name="Harrison R.A."/>
            <person name="Castoe T.A."/>
            <person name="de Koning A.P."/>
            <person name="Pollock D.D."/>
            <person name="Yandell M."/>
            <person name="Calderon D."/>
            <person name="Renjifo C."/>
            <person name="Currier R.B."/>
            <person name="Salgado D."/>
            <person name="Pla D."/>
            <person name="Sanz L."/>
            <person name="Hyder A.S."/>
            <person name="Ribeiro J.M."/>
            <person name="Arntzen J.W."/>
            <person name="van den Thillart G.E."/>
            <person name="Boetzer M."/>
            <person name="Pirovano W."/>
            <person name="Dirks R.P."/>
            <person name="Spaink H.P."/>
            <person name="Duboule D."/>
            <person name="McGlinn E."/>
            <person name="Kini R.M."/>
            <person name="Richardson M.K."/>
        </authorList>
    </citation>
    <scope>NUCLEOTIDE SEQUENCE</scope>
    <source>
        <tissue evidence="1">Blood</tissue>
    </source>
</reference>
<evidence type="ECO:0000313" key="1">
    <source>
        <dbReference type="EMBL" id="ETE73749.1"/>
    </source>
</evidence>
<accession>V8PGQ4</accession>
<evidence type="ECO:0000313" key="2">
    <source>
        <dbReference type="Proteomes" id="UP000018936"/>
    </source>
</evidence>